<dbReference type="OrthoDB" id="7317873at2759"/>
<evidence type="ECO:0000256" key="1">
    <source>
        <dbReference type="SAM" id="Phobius"/>
    </source>
</evidence>
<dbReference type="AlphaFoldDB" id="A0A9R0EPE4"/>
<reference evidence="3" key="1">
    <citation type="submission" date="2025-08" db="UniProtKB">
        <authorList>
            <consortium name="RefSeq"/>
        </authorList>
    </citation>
    <scope>IDENTIFICATION</scope>
    <source>
        <tissue evidence="3">Whole larval tissue</tissue>
    </source>
</reference>
<dbReference type="GeneID" id="118274986"/>
<feature type="transmembrane region" description="Helical" evidence="1">
    <location>
        <begin position="98"/>
        <end position="121"/>
    </location>
</feature>
<sequence length="217" mass="24470">MGSPHEFDFSKILDQTQYTYLSESLTNKDEFERPLGRSTRGEKSPWAPPLKDSLVNRLRPMVVMVGALEVVIGLTLALAVILYEHDYNELYDTVDTGLVGLMSCGGLVVLTISGIMLLTSVFYDKKRLMRYHILLSTILCVYIFALSVVKIHFAIVVLERDIRKLILPESRHFLVSNACVIGISTMSGSVIHFIANVTVFTYYNLKYLRPILFNCGP</sequence>
<protein>
    <submittedName>
        <fullName evidence="3">Uncharacterized protein LOC118274986</fullName>
    </submittedName>
</protein>
<gene>
    <name evidence="3" type="primary">LOC118274986</name>
</gene>
<keyword evidence="1" id="KW-0472">Membrane</keyword>
<dbReference type="Proteomes" id="UP000829999">
    <property type="component" value="Chromosome 11"/>
</dbReference>
<proteinExistence type="predicted"/>
<feature type="transmembrane region" description="Helical" evidence="1">
    <location>
        <begin position="133"/>
        <end position="155"/>
    </location>
</feature>
<name>A0A9R0EPE4_SPOFR</name>
<organism evidence="2 3">
    <name type="scientific">Spodoptera frugiperda</name>
    <name type="common">Fall armyworm</name>
    <dbReference type="NCBI Taxonomy" id="7108"/>
    <lineage>
        <taxon>Eukaryota</taxon>
        <taxon>Metazoa</taxon>
        <taxon>Ecdysozoa</taxon>
        <taxon>Arthropoda</taxon>
        <taxon>Hexapoda</taxon>
        <taxon>Insecta</taxon>
        <taxon>Pterygota</taxon>
        <taxon>Neoptera</taxon>
        <taxon>Endopterygota</taxon>
        <taxon>Lepidoptera</taxon>
        <taxon>Glossata</taxon>
        <taxon>Ditrysia</taxon>
        <taxon>Noctuoidea</taxon>
        <taxon>Noctuidae</taxon>
        <taxon>Amphipyrinae</taxon>
        <taxon>Spodoptera</taxon>
    </lineage>
</organism>
<keyword evidence="1" id="KW-1133">Transmembrane helix</keyword>
<keyword evidence="2" id="KW-1185">Reference proteome</keyword>
<feature type="transmembrane region" description="Helical" evidence="1">
    <location>
        <begin position="175"/>
        <end position="203"/>
    </location>
</feature>
<dbReference type="RefSeq" id="XP_035448704.1">
    <property type="nucleotide sequence ID" value="XM_035592811.2"/>
</dbReference>
<feature type="transmembrane region" description="Helical" evidence="1">
    <location>
        <begin position="61"/>
        <end position="83"/>
    </location>
</feature>
<evidence type="ECO:0000313" key="2">
    <source>
        <dbReference type="Proteomes" id="UP000829999"/>
    </source>
</evidence>
<keyword evidence="1" id="KW-0812">Transmembrane</keyword>
<evidence type="ECO:0000313" key="3">
    <source>
        <dbReference type="RefSeq" id="XP_035448704.1"/>
    </source>
</evidence>
<accession>A0A9R0EPE4</accession>